<dbReference type="AlphaFoldDB" id="A0AAF0E327"/>
<sequence>MSRVRGPTSALTEFLKERGIRAPAASRYQRIERPAEPPADDAHAPAEPPASRHIAPGASMNFDEDEDEEPPPVPRKVAKTSVRAGEQVACGRCGVSFSATRYTQVDPAMGALCASCKQAVPKPAGAPKKRGARKQRNVVEMKPVIPTLQSLSINVIAQHIDSIHALGALSTRNLEAISKVISKNRRLTDRTMQLFLAPDRTRLALYDCSAVTSDAFQTIPTFAPHLEDVVLHYCGQLDNAAFDALGRLPLVALDLYGPFLVRKEAWLAFLHAHGARLRSLKLRETPRFDRACIETLVAHAPQLTELGLAQIGGLDDDGARALVGLRHLVYLDLSQPGIAAPSVPPTSLHAPSVVPLLEALAPQLATLRLDDNAELTDEVGAALQRCAALRVLHAEGTGLTSEAWAACFRGMGRCALEEVALARCGLQDDAVAALAAAAPHLRTLSIKNNDALTPAAFAALADAAPPLRVLEVSFVRCVDDAVLRRLAERVPTLEVLYLFGCNQVTPAFQSERLTIIGRERGV</sequence>
<dbReference type="InterPro" id="IPR032675">
    <property type="entry name" value="LRR_dom_sf"/>
</dbReference>
<dbReference type="GO" id="GO:0019005">
    <property type="term" value="C:SCF ubiquitin ligase complex"/>
    <property type="evidence" value="ECO:0007669"/>
    <property type="project" value="TreeGrafter"/>
</dbReference>
<dbReference type="Pfam" id="PF23550">
    <property type="entry name" value="zf_Tbcl_Rhp7"/>
    <property type="match status" value="1"/>
</dbReference>
<dbReference type="GO" id="GO:0031146">
    <property type="term" value="P:SCF-dependent proteasomal ubiquitin-dependent protein catabolic process"/>
    <property type="evidence" value="ECO:0007669"/>
    <property type="project" value="TreeGrafter"/>
</dbReference>
<dbReference type="InterPro" id="IPR006553">
    <property type="entry name" value="Leu-rich_rpt_Cys-con_subtyp"/>
</dbReference>
<dbReference type="Gene3D" id="3.80.10.10">
    <property type="entry name" value="Ribonuclease Inhibitor"/>
    <property type="match status" value="2"/>
</dbReference>
<dbReference type="EMBL" id="CP119940">
    <property type="protein sequence ID" value="WFD04135.1"/>
    <property type="molecule type" value="Genomic_DNA"/>
</dbReference>
<proteinExistence type="predicted"/>
<evidence type="ECO:0000259" key="2">
    <source>
        <dbReference type="Pfam" id="PF23550"/>
    </source>
</evidence>
<dbReference type="InterPro" id="IPR056451">
    <property type="entry name" value="Znf_Tbcl_Rhp7"/>
</dbReference>
<feature type="compositionally biased region" description="Basic and acidic residues" evidence="1">
    <location>
        <begin position="29"/>
        <end position="44"/>
    </location>
</feature>
<name>A0AAF0E327_9BASI</name>
<keyword evidence="3" id="KW-0238">DNA-binding</keyword>
<protein>
    <submittedName>
        <fullName evidence="3">UV-damaged DNA-binding protein rad7</fullName>
    </submittedName>
</protein>
<keyword evidence="4" id="KW-1185">Reference proteome</keyword>
<feature type="domain" description="DNA repair protein rhp7 treble clef" evidence="2">
    <location>
        <begin position="85"/>
        <end position="120"/>
    </location>
</feature>
<dbReference type="Proteomes" id="UP001214603">
    <property type="component" value="Chromosome 7"/>
</dbReference>
<organism evidence="3 4">
    <name type="scientific">Malassezia obtusa</name>
    <dbReference type="NCBI Taxonomy" id="76774"/>
    <lineage>
        <taxon>Eukaryota</taxon>
        <taxon>Fungi</taxon>
        <taxon>Dikarya</taxon>
        <taxon>Basidiomycota</taxon>
        <taxon>Ustilaginomycotina</taxon>
        <taxon>Malasseziomycetes</taxon>
        <taxon>Malasseziales</taxon>
        <taxon>Malasseziaceae</taxon>
        <taxon>Malassezia</taxon>
    </lineage>
</organism>
<gene>
    <name evidence="3" type="primary">RAD7</name>
    <name evidence="3" type="ORF">MOBT1_002838</name>
</gene>
<feature type="region of interest" description="Disordered" evidence="1">
    <location>
        <begin position="1"/>
        <end position="80"/>
    </location>
</feature>
<dbReference type="PANTHER" id="PTHR13318">
    <property type="entry name" value="PARTNER OF PAIRED, ISOFORM B-RELATED"/>
    <property type="match status" value="1"/>
</dbReference>
<reference evidence="3" key="1">
    <citation type="submission" date="2023-03" db="EMBL/GenBank/DDBJ databases">
        <title>Mating type loci evolution in Malassezia.</title>
        <authorList>
            <person name="Coelho M.A."/>
        </authorList>
    </citation>
    <scope>NUCLEOTIDE SEQUENCE</scope>
    <source>
        <strain evidence="3">CBS 7876</strain>
    </source>
</reference>
<evidence type="ECO:0000256" key="1">
    <source>
        <dbReference type="SAM" id="MobiDB-lite"/>
    </source>
</evidence>
<evidence type="ECO:0000313" key="4">
    <source>
        <dbReference type="Proteomes" id="UP001214603"/>
    </source>
</evidence>
<dbReference type="GO" id="GO:0003677">
    <property type="term" value="F:DNA binding"/>
    <property type="evidence" value="ECO:0007669"/>
    <property type="project" value="UniProtKB-KW"/>
</dbReference>
<dbReference type="SUPFAM" id="SSF52047">
    <property type="entry name" value="RNI-like"/>
    <property type="match status" value="1"/>
</dbReference>
<evidence type="ECO:0000313" key="3">
    <source>
        <dbReference type="EMBL" id="WFD04135.1"/>
    </source>
</evidence>
<dbReference type="SMART" id="SM00367">
    <property type="entry name" value="LRR_CC"/>
    <property type="match status" value="5"/>
</dbReference>
<accession>A0AAF0E327</accession>